<accession>A0A152A4Z4</accession>
<proteinExistence type="inferred from homology"/>
<name>A0A152A4Z4_TIELA</name>
<dbReference type="PANTHER" id="PTHR22504">
    <property type="entry name" value="REPRESSOR OF RNA POLYMERASE III TRANSCRIPTION MAF1"/>
    <property type="match status" value="1"/>
</dbReference>
<gene>
    <name evidence="2" type="ORF">DLAC_02038</name>
</gene>
<sequence length="238" mass="26622">MIDIVGVNSKLSTVDIGEGIFTSSIECYSCKTDGTEKKLYKSLDKELETLGQQQQQQQLSTSNGGSFNNTNLLHIFSNNNHNNNSNNNTNNNIPISLSPNPLKHELISVSPFGPMSSSASRKVMIYLIQTLNASFVDYDFNDSKPNQFRLEPNQNLVRNSIDTSLLNVIGDYNSELKDKLWSSIDSAIETEKSVIYSYIPEYPDPFTEDGVVILFFKGKLISKLNNSENLIITSDDEM</sequence>
<keyword evidence="1" id="KW-0805">Transcription regulation</keyword>
<comment type="caution">
    <text evidence="2">The sequence shown here is derived from an EMBL/GenBank/DDBJ whole genome shotgun (WGS) entry which is preliminary data.</text>
</comment>
<dbReference type="EMBL" id="LODT01000010">
    <property type="protein sequence ID" value="KYR01316.1"/>
    <property type="molecule type" value="Genomic_DNA"/>
</dbReference>
<dbReference type="PANTHER" id="PTHR22504:SF0">
    <property type="entry name" value="REPRESSOR OF RNA POLYMERASE III TRANSCRIPTION MAF1 HOMOLOG"/>
    <property type="match status" value="1"/>
</dbReference>
<dbReference type="Proteomes" id="UP000076078">
    <property type="component" value="Unassembled WGS sequence"/>
</dbReference>
<dbReference type="Pfam" id="PF09174">
    <property type="entry name" value="Maf1"/>
    <property type="match status" value="1"/>
</dbReference>
<dbReference type="STRING" id="361077.A0A152A4Z4"/>
<dbReference type="GO" id="GO:0005634">
    <property type="term" value="C:nucleus"/>
    <property type="evidence" value="ECO:0007669"/>
    <property type="project" value="UniProtKB-SubCell"/>
</dbReference>
<comment type="subcellular location">
    <subcellularLocation>
        <location evidence="1">Nucleus</location>
    </subcellularLocation>
</comment>
<dbReference type="Gene3D" id="3.40.1000.50">
    <property type="entry name" value="Repressor of RNA polymerase III transcription Maf1"/>
    <property type="match status" value="1"/>
</dbReference>
<evidence type="ECO:0000256" key="1">
    <source>
        <dbReference type="PIRNR" id="PIRNR037240"/>
    </source>
</evidence>
<comment type="similarity">
    <text evidence="1">Belongs to the MAF1 family.</text>
</comment>
<dbReference type="InterPro" id="IPR038564">
    <property type="entry name" value="Maf1_sf"/>
</dbReference>
<dbReference type="InParanoid" id="A0A152A4Z4"/>
<dbReference type="InterPro" id="IPR015257">
    <property type="entry name" value="Maf1"/>
</dbReference>
<dbReference type="OrthoDB" id="277029at2759"/>
<dbReference type="GO" id="GO:0016480">
    <property type="term" value="P:negative regulation of transcription by RNA polymerase III"/>
    <property type="evidence" value="ECO:0007669"/>
    <property type="project" value="UniProtKB-UniRule"/>
</dbReference>
<keyword evidence="3" id="KW-1185">Reference proteome</keyword>
<keyword evidence="1" id="KW-0678">Repressor</keyword>
<keyword evidence="1" id="KW-0804">Transcription</keyword>
<evidence type="ECO:0000313" key="3">
    <source>
        <dbReference type="Proteomes" id="UP000076078"/>
    </source>
</evidence>
<organism evidence="2 3">
    <name type="scientific">Tieghemostelium lacteum</name>
    <name type="common">Slime mold</name>
    <name type="synonym">Dictyostelium lacteum</name>
    <dbReference type="NCBI Taxonomy" id="361077"/>
    <lineage>
        <taxon>Eukaryota</taxon>
        <taxon>Amoebozoa</taxon>
        <taxon>Evosea</taxon>
        <taxon>Eumycetozoa</taxon>
        <taxon>Dictyostelia</taxon>
        <taxon>Dictyosteliales</taxon>
        <taxon>Raperosteliaceae</taxon>
        <taxon>Tieghemostelium</taxon>
    </lineage>
</organism>
<evidence type="ECO:0000313" key="2">
    <source>
        <dbReference type="EMBL" id="KYR01316.1"/>
    </source>
</evidence>
<keyword evidence="1" id="KW-0539">Nucleus</keyword>
<protein>
    <recommendedName>
        <fullName evidence="1">Repressor of RNA polymerase III transcription</fullName>
    </recommendedName>
</protein>
<dbReference type="PIRSF" id="PIRSF037240">
    <property type="entry name" value="RNA_polIII_Trep_MAF1"/>
    <property type="match status" value="1"/>
</dbReference>
<dbReference type="AlphaFoldDB" id="A0A152A4Z4"/>
<reference evidence="2 3" key="1">
    <citation type="submission" date="2015-12" db="EMBL/GenBank/DDBJ databases">
        <title>Dictyostelia acquired genes for synthesis and detection of signals that induce cell-type specialization by lateral gene transfer from prokaryotes.</title>
        <authorList>
            <person name="Gloeckner G."/>
            <person name="Schaap P."/>
        </authorList>
    </citation>
    <scope>NUCLEOTIDE SEQUENCE [LARGE SCALE GENOMIC DNA]</scope>
    <source>
        <strain evidence="2 3">TK</strain>
    </source>
</reference>
<dbReference type="GO" id="GO:0000994">
    <property type="term" value="F:RNA polymerase III core binding"/>
    <property type="evidence" value="ECO:0007669"/>
    <property type="project" value="TreeGrafter"/>
</dbReference>
<dbReference type="FunCoup" id="A0A152A4Z4">
    <property type="interactions" value="329"/>
</dbReference>